<reference evidence="5 6" key="1">
    <citation type="submission" date="2019-09" db="EMBL/GenBank/DDBJ databases">
        <authorList>
            <person name="Feng G."/>
        </authorList>
    </citation>
    <scope>NUCLEOTIDE SEQUENCE [LARGE SCALE GENOMIC DNA]</scope>
    <source>
        <strain evidence="4 5">KACC 19283</strain>
        <strain evidence="3 6">KACC 19284</strain>
    </source>
</reference>
<dbReference type="InterPro" id="IPR058531">
    <property type="entry name" value="Baseplate_J_M"/>
</dbReference>
<dbReference type="AlphaFoldDB" id="A0A5J5I7D6"/>
<sequence>MSEATLTAVDLSRLPAPDIIEALDFETILADAVARMQALMPTFENRDSDPAAKLLQLFSYAAQLLRQRVNDAVRAVMPAYAVGGDLDNIAALFGIVRFTITPANDPLGIPAVMESDEDFRRRMVLAPEGFSVAGPEGAYISHALSASADVLDASATSSNPGEVMISVLSRTGSGAASPALIEAVRLFASDETRRPLTDKVVVQSAEIIEYAVSATITTFSGPDAMVVLESARAGLAQYVASSHKLGRDITRSGIFAALHVPGAQNVILASPADDIILSRTQAPYCIGMTVTLTGMSE</sequence>
<evidence type="ECO:0000313" key="6">
    <source>
        <dbReference type="Proteomes" id="UP000326364"/>
    </source>
</evidence>
<dbReference type="InterPro" id="IPR052726">
    <property type="entry name" value="Phage_Baseplate_Hub"/>
</dbReference>
<proteinExistence type="predicted"/>
<dbReference type="RefSeq" id="WP_150424578.1">
    <property type="nucleotide sequence ID" value="NZ_VYQA01000002.1"/>
</dbReference>
<dbReference type="EMBL" id="VYQB01000002">
    <property type="protein sequence ID" value="KAA9020735.1"/>
    <property type="molecule type" value="Genomic_DNA"/>
</dbReference>
<evidence type="ECO:0000313" key="5">
    <source>
        <dbReference type="Proteomes" id="UP000325933"/>
    </source>
</evidence>
<dbReference type="PIRSF" id="PIRSF020481">
    <property type="entry name" value="BAP"/>
    <property type="match status" value="1"/>
</dbReference>
<evidence type="ECO:0000313" key="4">
    <source>
        <dbReference type="EMBL" id="KAA9033061.1"/>
    </source>
</evidence>
<gene>
    <name evidence="4" type="ORF">F4U95_03465</name>
    <name evidence="3" type="ORF">F4U96_03465</name>
</gene>
<comment type="caution">
    <text evidence="4">The sequence shown here is derived from an EMBL/GenBank/DDBJ whole genome shotgun (WGS) entry which is preliminary data.</text>
</comment>
<dbReference type="Pfam" id="PF26078">
    <property type="entry name" value="Baseplate_J_M"/>
    <property type="match status" value="1"/>
</dbReference>
<dbReference type="InterPro" id="IPR014507">
    <property type="entry name" value="Baseplate_assembly_J_pred"/>
</dbReference>
<protein>
    <submittedName>
        <fullName evidence="4">Baseplate assembly protein</fullName>
    </submittedName>
</protein>
<feature type="domain" description="Baseplate J-like C-terminal" evidence="2">
    <location>
        <begin position="210"/>
        <end position="290"/>
    </location>
</feature>
<feature type="domain" description="Baseplate J-like central" evidence="1">
    <location>
        <begin position="132"/>
        <end position="203"/>
    </location>
</feature>
<dbReference type="PANTHER" id="PTHR35862">
    <property type="entry name" value="FELS-2 PROPHAGE PROTEIN"/>
    <property type="match status" value="1"/>
</dbReference>
<dbReference type="EMBL" id="VYQA01000002">
    <property type="protein sequence ID" value="KAA9033061.1"/>
    <property type="molecule type" value="Genomic_DNA"/>
</dbReference>
<dbReference type="Proteomes" id="UP000326364">
    <property type="component" value="Unassembled WGS sequence"/>
</dbReference>
<evidence type="ECO:0000259" key="1">
    <source>
        <dbReference type="Pfam" id="PF26078"/>
    </source>
</evidence>
<dbReference type="InterPro" id="IPR058530">
    <property type="entry name" value="Baseplate_J-like_C"/>
</dbReference>
<name>A0A5J5I7D6_9SPHN</name>
<dbReference type="Proteomes" id="UP000325933">
    <property type="component" value="Unassembled WGS sequence"/>
</dbReference>
<accession>A0A5J5I7D6</accession>
<organism evidence="4 5">
    <name type="scientific">Sphingobium limneticum</name>
    <dbReference type="NCBI Taxonomy" id="1007511"/>
    <lineage>
        <taxon>Bacteria</taxon>
        <taxon>Pseudomonadati</taxon>
        <taxon>Pseudomonadota</taxon>
        <taxon>Alphaproteobacteria</taxon>
        <taxon>Sphingomonadales</taxon>
        <taxon>Sphingomonadaceae</taxon>
        <taxon>Sphingobium</taxon>
    </lineage>
</organism>
<evidence type="ECO:0000313" key="3">
    <source>
        <dbReference type="EMBL" id="KAA9020735.1"/>
    </source>
</evidence>
<dbReference type="PANTHER" id="PTHR35862:SF1">
    <property type="entry name" value="FELS-2 PROPHAGE PROTEIN"/>
    <property type="match status" value="1"/>
</dbReference>
<keyword evidence="6" id="KW-1185">Reference proteome</keyword>
<dbReference type="Pfam" id="PF26079">
    <property type="entry name" value="Baseplate_J_C"/>
    <property type="match status" value="1"/>
</dbReference>
<evidence type="ECO:0000259" key="2">
    <source>
        <dbReference type="Pfam" id="PF26079"/>
    </source>
</evidence>